<comment type="caution">
    <text evidence="1">The sequence shown here is derived from an EMBL/GenBank/DDBJ whole genome shotgun (WGS) entry which is preliminary data.</text>
</comment>
<name>C3J8G3_POREA</name>
<dbReference type="EMBL" id="ACNN01000005">
    <property type="protein sequence ID" value="EEN83690.1"/>
    <property type="molecule type" value="Genomic_DNA"/>
</dbReference>
<reference evidence="1 2" key="1">
    <citation type="submission" date="2009-04" db="EMBL/GenBank/DDBJ databases">
        <authorList>
            <person name="Sebastian Y."/>
            <person name="Madupu R."/>
            <person name="Durkin A.S."/>
            <person name="Torralba M."/>
            <person name="Methe B."/>
            <person name="Sutton G.G."/>
            <person name="Strausberg R.L."/>
            <person name="Nelson K.E."/>
        </authorList>
    </citation>
    <scope>NUCLEOTIDE SEQUENCE [LARGE SCALE GENOMIC DNA]</scope>
    <source>
        <strain evidence="2">ATCC 35406 / BCRC 14492 / JCM 8526 / NCTC 13058 / HG 370</strain>
    </source>
</reference>
<dbReference type="Proteomes" id="UP000004295">
    <property type="component" value="Unassembled WGS sequence"/>
</dbReference>
<sequence length="38" mass="4316">MLYQLSYGVMHPYLVTSFGNRLSRFSIVTDAGFKPATF</sequence>
<proteinExistence type="predicted"/>
<accession>C3J8G3</accession>
<evidence type="ECO:0000313" key="1">
    <source>
        <dbReference type="EMBL" id="EEN83690.1"/>
    </source>
</evidence>
<evidence type="ECO:0000313" key="2">
    <source>
        <dbReference type="Proteomes" id="UP000004295"/>
    </source>
</evidence>
<protein>
    <submittedName>
        <fullName evidence="1">Uncharacterized protein</fullName>
    </submittedName>
</protein>
<dbReference type="STRING" id="553175.POREN0001_1412"/>
<organism evidence="1 2">
    <name type="scientific">Porphyromonas endodontalis (strain ATCC 35406 / DSM 24491 / JCM 8526 / CCUG 16442 / BCRC 14492 / NCTC 13058 / HG 370)</name>
    <name type="common">Bacteroides endodontalis</name>
    <dbReference type="NCBI Taxonomy" id="553175"/>
    <lineage>
        <taxon>Bacteria</taxon>
        <taxon>Pseudomonadati</taxon>
        <taxon>Bacteroidota</taxon>
        <taxon>Bacteroidia</taxon>
        <taxon>Bacteroidales</taxon>
        <taxon>Porphyromonadaceae</taxon>
        <taxon>Porphyromonas</taxon>
    </lineage>
</organism>
<keyword evidence="2" id="KW-1185">Reference proteome</keyword>
<dbReference type="AlphaFoldDB" id="C3J8G3"/>
<gene>
    <name evidence="1" type="ORF">POREN0001_1412</name>
</gene>